<proteinExistence type="inferred from homology"/>
<evidence type="ECO:0000256" key="1">
    <source>
        <dbReference type="ARBA" id="ARBA00004123"/>
    </source>
</evidence>
<dbReference type="GO" id="GO:0080147">
    <property type="term" value="P:root hair cell development"/>
    <property type="evidence" value="ECO:0007669"/>
    <property type="project" value="UniProtKB-ARBA"/>
</dbReference>
<dbReference type="FunFam" id="4.10.280.10:FF:000017">
    <property type="entry name" value="Transcription factor bHLH66"/>
    <property type="match status" value="1"/>
</dbReference>
<dbReference type="SUPFAM" id="SSF47459">
    <property type="entry name" value="HLH, helix-loop-helix DNA-binding domain"/>
    <property type="match status" value="1"/>
</dbReference>
<dbReference type="InterPro" id="IPR011598">
    <property type="entry name" value="bHLH_dom"/>
</dbReference>
<dbReference type="GO" id="GO:0046983">
    <property type="term" value="F:protein dimerization activity"/>
    <property type="evidence" value="ECO:0007669"/>
    <property type="project" value="InterPro"/>
</dbReference>
<keyword evidence="3" id="KW-0805">Transcription regulation</keyword>
<dbReference type="EMBL" id="CACRZD030000005">
    <property type="protein sequence ID" value="CAA6659282.1"/>
    <property type="molecule type" value="Genomic_DNA"/>
</dbReference>
<dbReference type="InterPro" id="IPR045843">
    <property type="entry name" value="IND-like"/>
</dbReference>
<dbReference type="PROSITE" id="PS50888">
    <property type="entry name" value="BHLH"/>
    <property type="match status" value="1"/>
</dbReference>
<evidence type="ECO:0000313" key="9">
    <source>
        <dbReference type="EMBL" id="CAA2619536.1"/>
    </source>
</evidence>
<evidence type="ECO:0000256" key="5">
    <source>
        <dbReference type="ARBA" id="ARBA00023163"/>
    </source>
</evidence>
<evidence type="ECO:0000256" key="4">
    <source>
        <dbReference type="ARBA" id="ARBA00023125"/>
    </source>
</evidence>
<feature type="region of interest" description="Disordered" evidence="7">
    <location>
        <begin position="1"/>
        <end position="27"/>
    </location>
</feature>
<keyword evidence="6" id="KW-0539">Nucleus</keyword>
<keyword evidence="10" id="KW-1185">Reference proteome</keyword>
<dbReference type="AlphaFoldDB" id="A0A7I8IP67"/>
<comment type="subcellular location">
    <subcellularLocation>
        <location evidence="1">Nucleus</location>
    </subcellularLocation>
</comment>
<dbReference type="PANTHER" id="PTHR16223:SF215">
    <property type="entry name" value="OS02G0564700 PROTEIN"/>
    <property type="match status" value="1"/>
</dbReference>
<gene>
    <name evidence="9" type="ORF">SI7747_05005705</name>
</gene>
<keyword evidence="4" id="KW-0238">DNA-binding</keyword>
<reference evidence="9 10" key="1">
    <citation type="submission" date="2019-12" db="EMBL/GenBank/DDBJ databases">
        <authorList>
            <person name="Scholz U."/>
            <person name="Mascher M."/>
            <person name="Fiebig A."/>
        </authorList>
    </citation>
    <scope>NUCLEOTIDE SEQUENCE</scope>
</reference>
<protein>
    <recommendedName>
        <fullName evidence="8">BHLH domain-containing protein</fullName>
    </recommendedName>
</protein>
<sequence>MDDYIDPIMSSLSSSQWEENGQSSQRASWVDSAEPLCNDLLYDCGEHPGEDNNLEKSTIHSENVMDWKDDLLPSAEQYGIENLINQSLVTQLRHAPPNNAGSSTDSMKARVRARRGQATDPHSIAERLRREKIAERMKNLQELVPNASKTDKASMLDEIIDYVKFLQLQVKVLSMSRLGAGGGGGVPLVTDIPAEESSSLLLGQEGYLQESQGTLESEKEVISLLESNVTMAMQYLQSKGLCLMPVALAAAISAWKGSSIAASPLDRRKTETTTNPVAKDGGVEPLKNTGSGIKREDADNCSAPDAKDSKPRS</sequence>
<dbReference type="PANTHER" id="PTHR16223">
    <property type="entry name" value="TRANSCRIPTION FACTOR BHLH83-RELATED"/>
    <property type="match status" value="1"/>
</dbReference>
<dbReference type="Pfam" id="PF00010">
    <property type="entry name" value="HLH"/>
    <property type="match status" value="1"/>
</dbReference>
<dbReference type="GO" id="GO:0000978">
    <property type="term" value="F:RNA polymerase II cis-regulatory region sequence-specific DNA binding"/>
    <property type="evidence" value="ECO:0007669"/>
    <property type="project" value="TreeGrafter"/>
</dbReference>
<dbReference type="GO" id="GO:0005634">
    <property type="term" value="C:nucleus"/>
    <property type="evidence" value="ECO:0007669"/>
    <property type="project" value="UniProtKB-SubCell"/>
</dbReference>
<evidence type="ECO:0000256" key="7">
    <source>
        <dbReference type="SAM" id="MobiDB-lite"/>
    </source>
</evidence>
<name>A0A7I8IP67_SPIIN</name>
<accession>A0A7I8IP67</accession>
<evidence type="ECO:0000256" key="3">
    <source>
        <dbReference type="ARBA" id="ARBA00023015"/>
    </source>
</evidence>
<evidence type="ECO:0000313" key="10">
    <source>
        <dbReference type="Proteomes" id="UP001189122"/>
    </source>
</evidence>
<feature type="domain" description="BHLH" evidence="8">
    <location>
        <begin position="117"/>
        <end position="166"/>
    </location>
</feature>
<comment type="similarity">
    <text evidence="2">Belongs to the bHLH protein family.</text>
</comment>
<dbReference type="SMART" id="SM00353">
    <property type="entry name" value="HLH"/>
    <property type="match status" value="1"/>
</dbReference>
<organism evidence="9">
    <name type="scientific">Spirodela intermedia</name>
    <name type="common">Intermediate duckweed</name>
    <dbReference type="NCBI Taxonomy" id="51605"/>
    <lineage>
        <taxon>Eukaryota</taxon>
        <taxon>Viridiplantae</taxon>
        <taxon>Streptophyta</taxon>
        <taxon>Embryophyta</taxon>
        <taxon>Tracheophyta</taxon>
        <taxon>Spermatophyta</taxon>
        <taxon>Magnoliopsida</taxon>
        <taxon>Liliopsida</taxon>
        <taxon>Araceae</taxon>
        <taxon>Lemnoideae</taxon>
        <taxon>Spirodela</taxon>
    </lineage>
</organism>
<dbReference type="Gene3D" id="4.10.280.10">
    <property type="entry name" value="Helix-loop-helix DNA-binding domain"/>
    <property type="match status" value="1"/>
</dbReference>
<keyword evidence="5" id="KW-0804">Transcription</keyword>
<evidence type="ECO:0000259" key="8">
    <source>
        <dbReference type="PROSITE" id="PS50888"/>
    </source>
</evidence>
<dbReference type="GO" id="GO:0000981">
    <property type="term" value="F:DNA-binding transcription factor activity, RNA polymerase II-specific"/>
    <property type="evidence" value="ECO:0007669"/>
    <property type="project" value="TreeGrafter"/>
</dbReference>
<evidence type="ECO:0000256" key="2">
    <source>
        <dbReference type="ARBA" id="ARBA00005510"/>
    </source>
</evidence>
<evidence type="ECO:0000256" key="6">
    <source>
        <dbReference type="ARBA" id="ARBA00023242"/>
    </source>
</evidence>
<dbReference type="Proteomes" id="UP001189122">
    <property type="component" value="Unassembled WGS sequence"/>
</dbReference>
<dbReference type="EMBL" id="LR743592">
    <property type="protein sequence ID" value="CAA2619536.1"/>
    <property type="molecule type" value="Genomic_DNA"/>
</dbReference>
<dbReference type="InterPro" id="IPR036638">
    <property type="entry name" value="HLH_DNA-bd_sf"/>
</dbReference>
<feature type="compositionally biased region" description="Polar residues" evidence="7">
    <location>
        <begin position="10"/>
        <end position="27"/>
    </location>
</feature>
<feature type="region of interest" description="Disordered" evidence="7">
    <location>
        <begin position="265"/>
        <end position="313"/>
    </location>
</feature>